<organism evidence="2 3">
    <name type="scientific">Toxoplasma gondii FOU</name>
    <dbReference type="NCBI Taxonomy" id="943167"/>
    <lineage>
        <taxon>Eukaryota</taxon>
        <taxon>Sar</taxon>
        <taxon>Alveolata</taxon>
        <taxon>Apicomplexa</taxon>
        <taxon>Conoidasida</taxon>
        <taxon>Coccidia</taxon>
        <taxon>Eucoccidiorida</taxon>
        <taxon>Eimeriorina</taxon>
        <taxon>Sarcocystidae</taxon>
        <taxon>Toxoplasma</taxon>
    </lineage>
</organism>
<keyword evidence="1 2" id="KW-0812">Transmembrane</keyword>
<keyword evidence="1" id="KW-0472">Membrane</keyword>
<dbReference type="AlphaFoldDB" id="A0A086L551"/>
<dbReference type="Proteomes" id="UP000028838">
    <property type="component" value="Unassembled WGS sequence"/>
</dbReference>
<protein>
    <submittedName>
        <fullName evidence="2">Putative transmembrane protein</fullName>
    </submittedName>
</protein>
<comment type="caution">
    <text evidence="2">The sequence shown here is derived from an EMBL/GenBank/DDBJ whole genome shotgun (WGS) entry which is preliminary data.</text>
</comment>
<dbReference type="VEuPathDB" id="ToxoDB:TGFOU_226450"/>
<accession>A0A086L551</accession>
<dbReference type="EMBL" id="AEYH02001245">
    <property type="protein sequence ID" value="KFG51769.1"/>
    <property type="molecule type" value="Genomic_DNA"/>
</dbReference>
<evidence type="ECO:0000313" key="3">
    <source>
        <dbReference type="Proteomes" id="UP000028838"/>
    </source>
</evidence>
<evidence type="ECO:0000256" key="1">
    <source>
        <dbReference type="SAM" id="Phobius"/>
    </source>
</evidence>
<evidence type="ECO:0000313" key="2">
    <source>
        <dbReference type="EMBL" id="KFG51769.1"/>
    </source>
</evidence>
<gene>
    <name evidence="2" type="ORF">TGFOU_226450</name>
</gene>
<proteinExistence type="predicted"/>
<sequence>MTASLLHNQRHCFLAMQASRLRRQTWLPALSGRHQGVSFTRQLSILFLLLSVTCSAFYANVVASDDGPPTEDVAVQITPDASLPDEVEASKEEGLGFAGIPRSTMYSIAKTLIMDGPAREARTRKLVELGERLSVKGMVLDLTIAQPPAATPQPTRRPWVWKQAKPDAPKFDVEEVVKSIFQKFVVDVEKRAMADLKKEDPELAFKLKDVNVSAELRQLVASRLSNVEVISPSDETTNALHAVAEFFTDLKANREKYLTSLKEKIDFHTPIRFSRALMWDDKDQQVQEVLDIAREEARKRVVDALDEFTPEDRVAMGSLGIGVAYLEEAILERMVNPYIMDRADPDLYRMLRGAVDQATAKLHSDRKEEKRTDAALFREKSLLSIPTGSSAFVSDIPSSTKLSLGVALICALVGAAVLGLHLKKRKKQVAAHKKKVDDAKLNLDLEELLIRPLDTDVPTTTSRRNRTRSSRSRRLEIAKRLFVEPEEGQDISVGDEEEVELEAVPVVASSSRFH</sequence>
<dbReference type="OrthoDB" id="10358981at2759"/>
<reference evidence="2 3" key="1">
    <citation type="submission" date="2014-07" db="EMBL/GenBank/DDBJ databases">
        <authorList>
            <person name="Sibley D."/>
            <person name="Venepally P."/>
            <person name="Karamycheva S."/>
            <person name="Hadjithomas M."/>
            <person name="Khan A."/>
            <person name="Brunk B."/>
            <person name="Roos D."/>
            <person name="Caler E."/>
            <person name="Lorenzi H."/>
        </authorList>
    </citation>
    <scope>NUCLEOTIDE SEQUENCE [LARGE SCALE GENOMIC DNA]</scope>
    <source>
        <strain evidence="2 3">FOU</strain>
    </source>
</reference>
<feature type="transmembrane region" description="Helical" evidence="1">
    <location>
        <begin position="402"/>
        <end position="422"/>
    </location>
</feature>
<keyword evidence="1" id="KW-1133">Transmembrane helix</keyword>
<name>A0A086L551_TOXGO</name>